<keyword evidence="5 6" id="KW-0342">GTP-binding</keyword>
<evidence type="ECO:0000313" key="8">
    <source>
        <dbReference type="EMBL" id="HGU59058.1"/>
    </source>
</evidence>
<keyword evidence="4 6" id="KW-0173">Coenzyme A biosynthesis</keyword>
<comment type="catalytic activity">
    <reaction evidence="6">
        <text>3'-dephospho-CoA + GTP = GDP + CoA + H(+)</text>
        <dbReference type="Rhea" id="RHEA:61156"/>
        <dbReference type="ChEBI" id="CHEBI:15378"/>
        <dbReference type="ChEBI" id="CHEBI:37565"/>
        <dbReference type="ChEBI" id="CHEBI:57287"/>
        <dbReference type="ChEBI" id="CHEBI:57328"/>
        <dbReference type="ChEBI" id="CHEBI:58189"/>
        <dbReference type="EC" id="2.7.1.237"/>
    </reaction>
</comment>
<dbReference type="EMBL" id="DTPI01000008">
    <property type="protein sequence ID" value="HGE65789.1"/>
    <property type="molecule type" value="Genomic_DNA"/>
</dbReference>
<comment type="caution">
    <text evidence="6">Lacks conserved residue(s) required for the propagation of feature annotation.</text>
</comment>
<evidence type="ECO:0000256" key="4">
    <source>
        <dbReference type="ARBA" id="ARBA00022993"/>
    </source>
</evidence>
<comment type="pathway">
    <text evidence="6">Cofactor biosynthesis; coenzyme A biosynthesis.</text>
</comment>
<comment type="function">
    <text evidence="6">Catalyzes the GTP-dependent phosphorylation of the 3'-hydroxyl group of dephosphocoenzyme A to form coenzyme A (CoA).</text>
</comment>
<dbReference type="GO" id="GO:0015937">
    <property type="term" value="P:coenzyme A biosynthetic process"/>
    <property type="evidence" value="ECO:0007669"/>
    <property type="project" value="UniProtKB-UniRule"/>
</dbReference>
<evidence type="ECO:0000256" key="6">
    <source>
        <dbReference type="HAMAP-Rule" id="MF_00590"/>
    </source>
</evidence>
<organism evidence="8">
    <name type="scientific">Geoglobus ahangari</name>
    <dbReference type="NCBI Taxonomy" id="113653"/>
    <lineage>
        <taxon>Archaea</taxon>
        <taxon>Methanobacteriati</taxon>
        <taxon>Methanobacteriota</taxon>
        <taxon>Archaeoglobi</taxon>
        <taxon>Archaeoglobales</taxon>
        <taxon>Archaeoglobaceae</taxon>
        <taxon>Geoglobus</taxon>
    </lineage>
</organism>
<dbReference type="EMBL" id="DTAK01000013">
    <property type="protein sequence ID" value="HGU59058.1"/>
    <property type="molecule type" value="Genomic_DNA"/>
</dbReference>
<feature type="binding site" evidence="6">
    <location>
        <position position="47"/>
    </location>
    <ligand>
        <name>GTP</name>
        <dbReference type="ChEBI" id="CHEBI:37565"/>
    </ligand>
</feature>
<feature type="binding site" evidence="6">
    <location>
        <position position="45"/>
    </location>
    <ligand>
        <name>GTP</name>
        <dbReference type="ChEBI" id="CHEBI:37565"/>
    </ligand>
</feature>
<dbReference type="InterPro" id="IPR007164">
    <property type="entry name" value="GTP-dep_dephospho-CoA_kin"/>
</dbReference>
<keyword evidence="2 6" id="KW-0547">Nucleotide-binding</keyword>
<feature type="binding site" evidence="6">
    <location>
        <position position="64"/>
    </location>
    <ligand>
        <name>GTP</name>
        <dbReference type="ChEBI" id="CHEBI:37565"/>
    </ligand>
</feature>
<dbReference type="PANTHER" id="PTHR40732:SF1">
    <property type="entry name" value="GTP-DEPENDENT DEPHOSPHO-COA KINASE"/>
    <property type="match status" value="1"/>
</dbReference>
<comment type="similarity">
    <text evidence="6">Belongs to the GTP-dependent DPCK family.</text>
</comment>
<dbReference type="EMBL" id="DRUC01000021">
    <property type="protein sequence ID" value="HHF47861.1"/>
    <property type="molecule type" value="Genomic_DNA"/>
</dbReference>
<dbReference type="AlphaFoldDB" id="A0A7C4W367"/>
<comment type="caution">
    <text evidence="8">The sequence shown here is derived from an EMBL/GenBank/DDBJ whole genome shotgun (WGS) entry which is preliminary data.</text>
</comment>
<evidence type="ECO:0000256" key="3">
    <source>
        <dbReference type="ARBA" id="ARBA00022777"/>
    </source>
</evidence>
<protein>
    <recommendedName>
        <fullName evidence="6">GTP-dependent dephospho-CoA kinase</fullName>
        <ecNumber evidence="6">2.7.1.237</ecNumber>
    </recommendedName>
    <alternativeName>
        <fullName evidence="6">Dephospho-coenzyme A kinase</fullName>
        <shortName evidence="6">DPCK</shortName>
    </alternativeName>
</protein>
<dbReference type="PIRSF" id="PIRSF006533">
    <property type="entry name" value="UCP006533"/>
    <property type="match status" value="1"/>
</dbReference>
<keyword evidence="1 6" id="KW-0808">Transferase</keyword>
<sequence length="198" mass="22306">MLRIGSPHRDRLSKPFGRIYEGEGVELVKRIEELKKSELVVAIGDLVSLYTLKAGYKPKIIVIDFKTKRKNLGETFEKEITPFLKDYVVVKVKNPQGHISDELVETLFEAVKSENRYCIIVEGEEDLAALPLSIILPENSLILYGVPGRGIAAYTVNERDKILISRIIEEMEEVGEDKVKKMLIGGEVYGANNRETEG</sequence>
<feature type="binding site" evidence="6">
    <location>
        <position position="125"/>
    </location>
    <ligand>
        <name>GTP</name>
        <dbReference type="ChEBI" id="CHEBI:37565"/>
    </ligand>
</feature>
<gene>
    <name evidence="9" type="ORF">ENL48_01235</name>
    <name evidence="8" type="ORF">ENT89_02465</name>
    <name evidence="7" type="ORF">ENX77_01465</name>
</gene>
<dbReference type="HAMAP" id="MF_00590">
    <property type="entry name" value="Dephospho_CoA_kinase_GTP_dep"/>
    <property type="match status" value="1"/>
</dbReference>
<feature type="binding site" evidence="6">
    <location>
        <position position="46"/>
    </location>
    <ligand>
        <name>GTP</name>
        <dbReference type="ChEBI" id="CHEBI:37565"/>
    </ligand>
</feature>
<reference evidence="8" key="1">
    <citation type="journal article" date="2020" name="mSystems">
        <title>Genome- and Community-Level Interaction Insights into Carbon Utilization and Element Cycling Functions of Hydrothermarchaeota in Hydrothermal Sediment.</title>
        <authorList>
            <person name="Zhou Z."/>
            <person name="Liu Y."/>
            <person name="Xu W."/>
            <person name="Pan J."/>
            <person name="Luo Z.H."/>
            <person name="Li M."/>
        </authorList>
    </citation>
    <scope>NUCLEOTIDE SEQUENCE [LARGE SCALE GENOMIC DNA]</scope>
    <source>
        <strain evidence="9">SpSt-10</strain>
        <strain evidence="8">SpSt-62</strain>
        <strain evidence="7">SpSt-97</strain>
    </source>
</reference>
<evidence type="ECO:0000313" key="7">
    <source>
        <dbReference type="EMBL" id="HGE65789.1"/>
    </source>
</evidence>
<keyword evidence="3 6" id="KW-0418">Kinase</keyword>
<dbReference type="EC" id="2.7.1.237" evidence="6"/>
<dbReference type="GO" id="GO:0016301">
    <property type="term" value="F:kinase activity"/>
    <property type="evidence" value="ECO:0007669"/>
    <property type="project" value="UniProtKB-UniRule"/>
</dbReference>
<feature type="binding site" evidence="6">
    <location>
        <position position="66"/>
    </location>
    <ligand>
        <name>GTP</name>
        <dbReference type="ChEBI" id="CHEBI:37565"/>
    </ligand>
</feature>
<evidence type="ECO:0000313" key="9">
    <source>
        <dbReference type="EMBL" id="HHF47861.1"/>
    </source>
</evidence>
<dbReference type="Pfam" id="PF04019">
    <property type="entry name" value="DUF359"/>
    <property type="match status" value="1"/>
</dbReference>
<name>A0A7C4W367_9EURY</name>
<evidence type="ECO:0000256" key="1">
    <source>
        <dbReference type="ARBA" id="ARBA00022679"/>
    </source>
</evidence>
<evidence type="ECO:0000256" key="2">
    <source>
        <dbReference type="ARBA" id="ARBA00022741"/>
    </source>
</evidence>
<dbReference type="PANTHER" id="PTHR40732">
    <property type="entry name" value="UPF0218 PROTEIN TK1697"/>
    <property type="match status" value="1"/>
</dbReference>
<dbReference type="UniPathway" id="UPA00241"/>
<accession>A0A7C4W367</accession>
<dbReference type="GO" id="GO:0005525">
    <property type="term" value="F:GTP binding"/>
    <property type="evidence" value="ECO:0007669"/>
    <property type="project" value="UniProtKB-UniRule"/>
</dbReference>
<evidence type="ECO:0000256" key="5">
    <source>
        <dbReference type="ARBA" id="ARBA00023134"/>
    </source>
</evidence>
<proteinExistence type="inferred from homology"/>